<evidence type="ECO:0000256" key="2">
    <source>
        <dbReference type="ARBA" id="ARBA00022525"/>
    </source>
</evidence>
<protein>
    <recommendedName>
        <fullName evidence="6">Gram-positive cocci surface proteins LPxTG domain-containing protein</fullName>
    </recommendedName>
</protein>
<accession>A0A854PJ22</accession>
<dbReference type="NCBIfam" id="TIGR01167">
    <property type="entry name" value="LPXTG_anchor"/>
    <property type="match status" value="1"/>
</dbReference>
<dbReference type="InterPro" id="IPR019931">
    <property type="entry name" value="LPXTG_anchor"/>
</dbReference>
<feature type="compositionally biased region" description="Basic and acidic residues" evidence="5">
    <location>
        <begin position="221"/>
        <end position="232"/>
    </location>
</feature>
<evidence type="ECO:0000256" key="1">
    <source>
        <dbReference type="ARBA" id="ARBA00022512"/>
    </source>
</evidence>
<evidence type="ECO:0000313" key="8">
    <source>
        <dbReference type="Proteomes" id="UP000198437"/>
    </source>
</evidence>
<dbReference type="AlphaFoldDB" id="A0A854PJ22"/>
<dbReference type="RefSeq" id="WP_089150363.1">
    <property type="nucleotide sequence ID" value="NZ_LYQW01000029.1"/>
</dbReference>
<dbReference type="EMBL" id="LYQW01000029">
    <property type="protein sequence ID" value="OXC22272.1"/>
    <property type="molecule type" value="Genomic_DNA"/>
</dbReference>
<keyword evidence="1" id="KW-0134">Cell wall</keyword>
<comment type="caution">
    <text evidence="7">The sequence shown here is derived from an EMBL/GenBank/DDBJ whole genome shotgun (WGS) entry which is preliminary data.</text>
</comment>
<gene>
    <name evidence="7" type="ORF">AYP82_09530</name>
</gene>
<feature type="domain" description="Gram-positive cocci surface proteins LPxTG" evidence="6">
    <location>
        <begin position="356"/>
        <end position="398"/>
    </location>
</feature>
<feature type="compositionally biased region" description="Polar residues" evidence="5">
    <location>
        <begin position="211"/>
        <end position="220"/>
    </location>
</feature>
<keyword evidence="2" id="KW-0964">Secreted</keyword>
<reference evidence="7 8" key="1">
    <citation type="submission" date="2016-05" db="EMBL/GenBank/DDBJ databases">
        <authorList>
            <person name="Johnson T.J."/>
            <person name="Youmans B.P."/>
            <person name="Case K.A."/>
        </authorList>
    </citation>
    <scope>NUCLEOTIDE SEQUENCE [LARGE SCALE GENOMIC DNA]</scope>
    <source>
        <strain evidence="7 8">UMNLC6</strain>
    </source>
</reference>
<evidence type="ECO:0000313" key="7">
    <source>
        <dbReference type="EMBL" id="OXC22272.1"/>
    </source>
</evidence>
<feature type="compositionally biased region" description="Polar residues" evidence="5">
    <location>
        <begin position="286"/>
        <end position="296"/>
    </location>
</feature>
<feature type="compositionally biased region" description="Low complexity" evidence="5">
    <location>
        <begin position="268"/>
        <end position="285"/>
    </location>
</feature>
<dbReference type="Pfam" id="PF00746">
    <property type="entry name" value="Gram_pos_anchor"/>
    <property type="match status" value="1"/>
</dbReference>
<feature type="compositionally biased region" description="Polar residues" evidence="5">
    <location>
        <begin position="333"/>
        <end position="348"/>
    </location>
</feature>
<name>A0A854PJ22_9LACO</name>
<evidence type="ECO:0000256" key="4">
    <source>
        <dbReference type="ARBA" id="ARBA00023088"/>
    </source>
</evidence>
<proteinExistence type="predicted"/>
<keyword evidence="3" id="KW-0732">Signal</keyword>
<dbReference type="Proteomes" id="UP000198437">
    <property type="component" value="Unassembled WGS sequence"/>
</dbReference>
<evidence type="ECO:0000256" key="5">
    <source>
        <dbReference type="SAM" id="MobiDB-lite"/>
    </source>
</evidence>
<organism evidence="7 8">
    <name type="scientific">Lactobacillus crispatus</name>
    <dbReference type="NCBI Taxonomy" id="47770"/>
    <lineage>
        <taxon>Bacteria</taxon>
        <taxon>Bacillati</taxon>
        <taxon>Bacillota</taxon>
        <taxon>Bacilli</taxon>
        <taxon>Lactobacillales</taxon>
        <taxon>Lactobacillaceae</taxon>
        <taxon>Lactobacillus</taxon>
    </lineage>
</organism>
<evidence type="ECO:0000259" key="6">
    <source>
        <dbReference type="Pfam" id="PF00746"/>
    </source>
</evidence>
<feature type="compositionally biased region" description="Polar residues" evidence="5">
    <location>
        <begin position="233"/>
        <end position="252"/>
    </location>
</feature>
<feature type="region of interest" description="Disordered" evidence="5">
    <location>
        <begin position="196"/>
        <end position="368"/>
    </location>
</feature>
<keyword evidence="4" id="KW-0572">Peptidoglycan-anchor</keyword>
<evidence type="ECO:0000256" key="3">
    <source>
        <dbReference type="ARBA" id="ARBA00022729"/>
    </source>
</evidence>
<sequence length="399" mass="43722">MHFVDTDENADKDSDAVKQELGKTVQLSGTYGSNVDLSNIKLPANFVIDDTLPSVQYGKTDSVTINLKHHINDVKAENAEDATRTIVINKYDGHGNLTSTQTVVQQIAFYKHDYVDAVTNKVNSSKYIFDDKDSPALSHNLVDGKATNDPSYTLKDGKYYFAKYKLDVPAGYKAEEKKINPNMMMISLFALPTTLTDPNTSQTDTNKKPDTSSPSVTDKANNSHDLHDDSTKQNDQPITSNKETDDTINVSAQVVDPTVEPEEHNTVASQNNSTTSAQTQQSSTNDAEQVKNTSIDVPSREENNANKGSNSSYNRPKLDSGKITRVNLKAPQNGLNEPSKAQSVATHPSSSVINNSKSDSKQLPQTGEKDNYTYSALGLLLGLNVAMTTAYAEKKRKKY</sequence>
<feature type="compositionally biased region" description="Polar residues" evidence="5">
    <location>
        <begin position="305"/>
        <end position="314"/>
    </location>
</feature>